<dbReference type="Pfam" id="PF17754">
    <property type="entry name" value="TetR_C_14"/>
    <property type="match status" value="1"/>
</dbReference>
<dbReference type="Gene3D" id="1.10.357.10">
    <property type="entry name" value="Tetracycline Repressor, domain 2"/>
    <property type="match status" value="1"/>
</dbReference>
<dbReference type="PROSITE" id="PS01081">
    <property type="entry name" value="HTH_TETR_1"/>
    <property type="match status" value="1"/>
</dbReference>
<keyword evidence="1" id="KW-0805">Transcription regulation</keyword>
<keyword evidence="3" id="KW-0804">Transcription</keyword>
<proteinExistence type="predicted"/>
<dbReference type="SUPFAM" id="SSF46689">
    <property type="entry name" value="Homeodomain-like"/>
    <property type="match status" value="1"/>
</dbReference>
<dbReference type="InterPro" id="IPR050109">
    <property type="entry name" value="HTH-type_TetR-like_transc_reg"/>
</dbReference>
<dbReference type="Pfam" id="PF00440">
    <property type="entry name" value="TetR_N"/>
    <property type="match status" value="1"/>
</dbReference>
<dbReference type="KEGG" id="sgm:GCM10017557_02690"/>
<dbReference type="InterPro" id="IPR023772">
    <property type="entry name" value="DNA-bd_HTH_TetR-type_CS"/>
</dbReference>
<sequence length="178" mass="19150">MALFTEGGYAEVTIAQIADRAGLTKRTFFNHFTDKREVLFAGAKAFEESVVKHLAEAHDGLDPIDAAVVTLTRAGLELAGYGEFARARQELIASSTELQERDLIKMASLASAMAEALCRIGVPPRTATFTAQAAVTVFTTAYADWITDPGADLDALMQRSLADLRRAVGHPPGHSDQN</sequence>
<evidence type="ECO:0000256" key="1">
    <source>
        <dbReference type="ARBA" id="ARBA00023015"/>
    </source>
</evidence>
<dbReference type="EMBL" id="AP023440">
    <property type="protein sequence ID" value="BCL25410.1"/>
    <property type="molecule type" value="Genomic_DNA"/>
</dbReference>
<dbReference type="PANTHER" id="PTHR30055:SF238">
    <property type="entry name" value="MYCOFACTOCIN BIOSYNTHESIS TRANSCRIPTIONAL REGULATOR MFTR-RELATED"/>
    <property type="match status" value="1"/>
</dbReference>
<evidence type="ECO:0000313" key="7">
    <source>
        <dbReference type="Proteomes" id="UP000516444"/>
    </source>
</evidence>
<evidence type="ECO:0000259" key="5">
    <source>
        <dbReference type="PROSITE" id="PS50977"/>
    </source>
</evidence>
<keyword evidence="7" id="KW-1185">Reference proteome</keyword>
<dbReference type="Proteomes" id="UP000516444">
    <property type="component" value="Chromosome"/>
</dbReference>
<dbReference type="InterPro" id="IPR041347">
    <property type="entry name" value="MftR_C"/>
</dbReference>
<dbReference type="GO" id="GO:0000976">
    <property type="term" value="F:transcription cis-regulatory region binding"/>
    <property type="evidence" value="ECO:0007669"/>
    <property type="project" value="TreeGrafter"/>
</dbReference>
<dbReference type="GO" id="GO:0003700">
    <property type="term" value="F:DNA-binding transcription factor activity"/>
    <property type="evidence" value="ECO:0007669"/>
    <property type="project" value="TreeGrafter"/>
</dbReference>
<gene>
    <name evidence="6" type="ORF">GCM10017557_02690</name>
</gene>
<dbReference type="InterPro" id="IPR001647">
    <property type="entry name" value="HTH_TetR"/>
</dbReference>
<evidence type="ECO:0000313" key="6">
    <source>
        <dbReference type="EMBL" id="BCL25410.1"/>
    </source>
</evidence>
<name>A0A7G1NUP5_9ACTN</name>
<accession>A0A7G1NUP5</accession>
<evidence type="ECO:0000256" key="3">
    <source>
        <dbReference type="ARBA" id="ARBA00023163"/>
    </source>
</evidence>
<reference evidence="6 7" key="1">
    <citation type="journal article" date="2014" name="Int. J. Syst. Evol. Microbiol.">
        <title>Complete genome sequence of Corynebacterium casei LMG S-19264T (=DSM 44701T), isolated from a smear-ripened cheese.</title>
        <authorList>
            <consortium name="US DOE Joint Genome Institute (JGI-PGF)"/>
            <person name="Walter F."/>
            <person name="Albersmeier A."/>
            <person name="Kalinowski J."/>
            <person name="Ruckert C."/>
        </authorList>
    </citation>
    <scope>NUCLEOTIDE SEQUENCE [LARGE SCALE GENOMIC DNA]</scope>
    <source>
        <strain evidence="6 7">JCM 4677</strain>
    </source>
</reference>
<keyword evidence="2 4" id="KW-0238">DNA-binding</keyword>
<evidence type="ECO:0000256" key="2">
    <source>
        <dbReference type="ARBA" id="ARBA00023125"/>
    </source>
</evidence>
<dbReference type="PROSITE" id="PS50977">
    <property type="entry name" value="HTH_TETR_2"/>
    <property type="match status" value="1"/>
</dbReference>
<dbReference type="AlphaFoldDB" id="A0A7G1NUP5"/>
<dbReference type="PANTHER" id="PTHR30055">
    <property type="entry name" value="HTH-TYPE TRANSCRIPTIONAL REGULATOR RUTR"/>
    <property type="match status" value="1"/>
</dbReference>
<dbReference type="InterPro" id="IPR009057">
    <property type="entry name" value="Homeodomain-like_sf"/>
</dbReference>
<evidence type="ECO:0000256" key="4">
    <source>
        <dbReference type="PROSITE-ProRule" id="PRU00335"/>
    </source>
</evidence>
<organism evidence="6 7">
    <name type="scientific">Streptomyces aurantiacus</name>
    <dbReference type="NCBI Taxonomy" id="47760"/>
    <lineage>
        <taxon>Bacteria</taxon>
        <taxon>Bacillati</taxon>
        <taxon>Actinomycetota</taxon>
        <taxon>Actinomycetes</taxon>
        <taxon>Kitasatosporales</taxon>
        <taxon>Streptomycetaceae</taxon>
        <taxon>Streptomyces</taxon>
        <taxon>Streptomyces aurantiacus group</taxon>
    </lineage>
</organism>
<feature type="domain" description="HTH tetR-type" evidence="5">
    <location>
        <begin position="1"/>
        <end position="50"/>
    </location>
</feature>
<protein>
    <submittedName>
        <fullName evidence="6">TetR family transcriptional regulator</fullName>
    </submittedName>
</protein>
<feature type="DNA-binding region" description="H-T-H motif" evidence="4">
    <location>
        <begin position="13"/>
        <end position="32"/>
    </location>
</feature>